<reference evidence="2 3" key="1">
    <citation type="submission" date="2020-05" db="EMBL/GenBank/DDBJ databases">
        <title>Bremerella alba sp. nov., a novel planctomycete isolated from the surface of the macroalga Fucus spiralis.</title>
        <authorList>
            <person name="Godinho O."/>
            <person name="Botelho R."/>
            <person name="Albuquerque L."/>
            <person name="Wiegand S."/>
            <person name="Da Costa M.S."/>
            <person name="Lobo-Da-Cunha A."/>
            <person name="Jogler C."/>
            <person name="Lage O.M."/>
        </authorList>
    </citation>
    <scope>NUCLEOTIDE SEQUENCE [LARGE SCALE GENOMIC DNA]</scope>
    <source>
        <strain evidence="2 3">FF15</strain>
    </source>
</reference>
<feature type="chain" id="PRO_5031495860" description="Lipoprotein" evidence="1">
    <location>
        <begin position="18"/>
        <end position="177"/>
    </location>
</feature>
<dbReference type="AlphaFoldDB" id="A0A7V8V3C4"/>
<dbReference type="PROSITE" id="PS51257">
    <property type="entry name" value="PROKAR_LIPOPROTEIN"/>
    <property type="match status" value="1"/>
</dbReference>
<comment type="caution">
    <text evidence="2">The sequence shown here is derived from an EMBL/GenBank/DDBJ whole genome shotgun (WGS) entry which is preliminary data.</text>
</comment>
<evidence type="ECO:0008006" key="4">
    <source>
        <dbReference type="Google" id="ProtNLM"/>
    </source>
</evidence>
<dbReference type="RefSeq" id="WP_235989897.1">
    <property type="nucleotide sequence ID" value="NZ_JABRWO010000003.1"/>
</dbReference>
<evidence type="ECO:0000313" key="2">
    <source>
        <dbReference type="EMBL" id="MBA2114184.1"/>
    </source>
</evidence>
<organism evidence="2 3">
    <name type="scientific">Bremerella alba</name>
    <dbReference type="NCBI Taxonomy" id="980252"/>
    <lineage>
        <taxon>Bacteria</taxon>
        <taxon>Pseudomonadati</taxon>
        <taxon>Planctomycetota</taxon>
        <taxon>Planctomycetia</taxon>
        <taxon>Pirellulales</taxon>
        <taxon>Pirellulaceae</taxon>
        <taxon>Bremerella</taxon>
    </lineage>
</organism>
<name>A0A7V8V3C4_9BACT</name>
<sequence length="177" mass="18746">MKTTLSLVLVTALSLFAVGCTSSNDASKTADSDAPPSAEMAKYLLASEPEGAQEVIAVRESAKDDEEVTVVGRIGGSANPWIDGRVAFSIVDPSLKACSDIPGDACEKPWDYCCATDKLPGATALIKVVDENGEVLQADARESLKLDELQTVVVRGKAQRDEEGNLTVLADSLYVRK</sequence>
<dbReference type="EMBL" id="JABRWO010000003">
    <property type="protein sequence ID" value="MBA2114184.1"/>
    <property type="molecule type" value="Genomic_DNA"/>
</dbReference>
<feature type="signal peptide" evidence="1">
    <location>
        <begin position="1"/>
        <end position="17"/>
    </location>
</feature>
<keyword evidence="3" id="KW-1185">Reference proteome</keyword>
<keyword evidence="1" id="KW-0732">Signal</keyword>
<protein>
    <recommendedName>
        <fullName evidence="4">Lipoprotein</fullName>
    </recommendedName>
</protein>
<evidence type="ECO:0000256" key="1">
    <source>
        <dbReference type="SAM" id="SignalP"/>
    </source>
</evidence>
<evidence type="ECO:0000313" key="3">
    <source>
        <dbReference type="Proteomes" id="UP000551616"/>
    </source>
</evidence>
<accession>A0A7V8V3C4</accession>
<proteinExistence type="predicted"/>
<dbReference type="Proteomes" id="UP000551616">
    <property type="component" value="Unassembled WGS sequence"/>
</dbReference>
<gene>
    <name evidence="2" type="ORF">HOV93_13400</name>
</gene>